<dbReference type="Proteomes" id="UP000246004">
    <property type="component" value="Unassembled WGS sequence"/>
</dbReference>
<sequence length="478" mass="55244">MKSNYTLSKDYKETKMGVDGYLSEQLKHISQQQSIKPNDDTLQTRIYPLVPLSETRYIYDHCSMLRKIIEVEAQDVILNDYTLSDSEEDTYNFDMFWNEKNKYQLYLATIEFYLYGYGCCELKTTEDENGNIKFYSLTQISAPTVQVIREKYEIPGVAGGVDFFYLTQEVGSRRVKLRFSHKDYALLDENEIEDYSTGYALWIGSGIESEWFASPLWLQCKNSLLTSIMVDDLNNEKIYNGNIPAGVMVFTGPPQINREGEPRIEDKLKEDLRSCGSGTVFSYITSSSNTTKVECDYTALEDKNYEYLQGLKDDAIQTILSVYAIPKIRLMIDDVKESMNSNKSETIYEVYNKSLMLQQSFFKQIINRFNHVYLGVHSDIVMGLPEFVEKTSSQTDMIMQLWDKGLLTLRQAVQEIGDILPNIDLDELIGDEYYMDQRFYQGKLLGSVEGIDESYDTVTDEVNEAFQKLKRSDDEFKL</sequence>
<dbReference type="EMBL" id="LWMS01000044">
    <property type="protein sequence ID" value="PWL07733.1"/>
    <property type="molecule type" value="Genomic_DNA"/>
</dbReference>
<dbReference type="Proteomes" id="UP000217528">
    <property type="component" value="Unassembled WGS sequence"/>
</dbReference>
<dbReference type="RefSeq" id="WP_095607998.1">
    <property type="nucleotide sequence ID" value="NZ_LMVN01000002.1"/>
</dbReference>
<keyword evidence="3" id="KW-1185">Reference proteome</keyword>
<gene>
    <name evidence="1" type="ORF">ASJ82_01135</name>
    <name evidence="2" type="ORF">MSCUN_12640</name>
</gene>
<evidence type="ECO:0008006" key="5">
    <source>
        <dbReference type="Google" id="ProtNLM"/>
    </source>
</evidence>
<reference evidence="1 3" key="2">
    <citation type="journal article" date="2017" name="BMC Genomics">
        <title>Genomic analysis of methanogenic archaea reveals a shift towards energy conservation.</title>
        <authorList>
            <person name="Gilmore S.P."/>
            <person name="Henske J.K."/>
            <person name="Sexton J.A."/>
            <person name="Solomon K.V."/>
            <person name="Seppala S."/>
            <person name="Yoo J.I."/>
            <person name="Huyett L.M."/>
            <person name="Pressman A."/>
            <person name="Cogan J.Z."/>
            <person name="Kivenson V."/>
            <person name="Peng X."/>
            <person name="Tan Y."/>
            <person name="Valentine D.L."/>
            <person name="O'Malley M.A."/>
        </authorList>
    </citation>
    <scope>NUCLEOTIDE SEQUENCE [LARGE SCALE GENOMIC DNA]</scope>
    <source>
        <strain evidence="1 3">1R-7</strain>
    </source>
</reference>
<evidence type="ECO:0000313" key="1">
    <source>
        <dbReference type="EMBL" id="PAV08098.1"/>
    </source>
</evidence>
<dbReference type="OrthoDB" id="387095at2157"/>
<dbReference type="EMBL" id="LMVN01000002">
    <property type="protein sequence ID" value="PAV08098.1"/>
    <property type="molecule type" value="Genomic_DNA"/>
</dbReference>
<evidence type="ECO:0000313" key="2">
    <source>
        <dbReference type="EMBL" id="PWL07733.1"/>
    </source>
</evidence>
<organism evidence="1 3">
    <name type="scientific">Methanosphaera cuniculi</name>
    <dbReference type="NCBI Taxonomy" id="1077256"/>
    <lineage>
        <taxon>Archaea</taxon>
        <taxon>Methanobacteriati</taxon>
        <taxon>Methanobacteriota</taxon>
        <taxon>Methanomada group</taxon>
        <taxon>Methanobacteria</taxon>
        <taxon>Methanobacteriales</taxon>
        <taxon>Methanobacteriaceae</taxon>
        <taxon>Methanosphaera</taxon>
    </lineage>
</organism>
<accession>A0A2A2HFK6</accession>
<evidence type="ECO:0000313" key="4">
    <source>
        <dbReference type="Proteomes" id="UP000246004"/>
    </source>
</evidence>
<dbReference type="AlphaFoldDB" id="A0A2A2HFK6"/>
<evidence type="ECO:0000313" key="3">
    <source>
        <dbReference type="Proteomes" id="UP000217528"/>
    </source>
</evidence>
<name>A0A2A2HFK6_9EURY</name>
<reference evidence="2 4" key="1">
    <citation type="submission" date="2016-04" db="EMBL/GenBank/DDBJ databases">
        <title>Genome sequence of Methanosphaera cuniculi DSM 4103.</title>
        <authorList>
            <person name="Poehlein A."/>
            <person name="Seedorf H."/>
            <person name="Daniel R."/>
        </authorList>
    </citation>
    <scope>NUCLEOTIDE SEQUENCE [LARGE SCALE GENOMIC DNA]</scope>
    <source>
        <strain evidence="2 4">DSM 4103</strain>
    </source>
</reference>
<proteinExistence type="predicted"/>
<comment type="caution">
    <text evidence="1">The sequence shown here is derived from an EMBL/GenBank/DDBJ whole genome shotgun (WGS) entry which is preliminary data.</text>
</comment>
<protein>
    <recommendedName>
        <fullName evidence="5">Phage portal protein</fullName>
    </recommendedName>
</protein>